<dbReference type="GO" id="GO:0046872">
    <property type="term" value="F:metal ion binding"/>
    <property type="evidence" value="ECO:0007669"/>
    <property type="project" value="UniProtKB-KW"/>
</dbReference>
<keyword evidence="4" id="KW-0862">Zinc</keyword>
<feature type="domain" description="Metallo-beta-lactamase" evidence="6">
    <location>
        <begin position="44"/>
        <end position="223"/>
    </location>
</feature>
<reference evidence="8" key="1">
    <citation type="submission" date="2006-01" db="EMBL/GenBank/DDBJ databases">
        <title>Complete sequence of Novosphingobium aromaticivorans DSM 12444.</title>
        <authorList>
            <consortium name="US DOE Joint Genome Institute"/>
            <person name="Copeland A."/>
            <person name="Lucas S."/>
            <person name="Lapidus A."/>
            <person name="Barry K."/>
            <person name="Detter J.C."/>
            <person name="Glavina T."/>
            <person name="Hammon N."/>
            <person name="Israni S."/>
            <person name="Pitluck S."/>
            <person name="Chain P."/>
            <person name="Malfatti S."/>
            <person name="Shin M."/>
            <person name="Vergez L."/>
            <person name="Schmutz J."/>
            <person name="Larimer F."/>
            <person name="Land M."/>
            <person name="Kyrpides N."/>
            <person name="Ivanova N."/>
            <person name="Fredrickson J."/>
            <person name="Balkwill D."/>
            <person name="Romine M.F."/>
            <person name="Richardson P."/>
        </authorList>
    </citation>
    <scope>NUCLEOTIDE SEQUENCE [LARGE SCALE GENOMIC DNA]</scope>
    <source>
        <strain evidence="8">ATCC 700278 / DSM 12444 / CCUG 56034 / CIP 105152 / NBRC 16084 / F199</strain>
    </source>
</reference>
<dbReference type="InterPro" id="IPR036866">
    <property type="entry name" value="RibonucZ/Hydroxyglut_hydro"/>
</dbReference>
<keyword evidence="5" id="KW-0732">Signal</keyword>
<dbReference type="GO" id="GO:0016787">
    <property type="term" value="F:hydrolase activity"/>
    <property type="evidence" value="ECO:0007669"/>
    <property type="project" value="UniProtKB-KW"/>
</dbReference>
<name>Q2G5R7_NOVAD</name>
<dbReference type="InterPro" id="IPR001279">
    <property type="entry name" value="Metallo-B-lactamas"/>
</dbReference>
<keyword evidence="3" id="KW-0378">Hydrolase</keyword>
<evidence type="ECO:0000313" key="7">
    <source>
        <dbReference type="EMBL" id="ABD26806.1"/>
    </source>
</evidence>
<gene>
    <name evidence="7" type="ordered locus">Saro_2370</name>
</gene>
<feature type="chain" id="PRO_5004208024" evidence="5">
    <location>
        <begin position="29"/>
        <end position="245"/>
    </location>
</feature>
<dbReference type="CDD" id="cd07737">
    <property type="entry name" value="YcbL-like_MBL-fold"/>
    <property type="match status" value="1"/>
</dbReference>
<protein>
    <submittedName>
        <fullName evidence="7">Beta-lactamase-like protein</fullName>
    </submittedName>
</protein>
<dbReference type="STRING" id="279238.Saro_2370"/>
<comment type="cofactor">
    <cofactor evidence="1">
        <name>Zn(2+)</name>
        <dbReference type="ChEBI" id="CHEBI:29105"/>
    </cofactor>
</comment>
<proteinExistence type="predicted"/>
<dbReference type="AlphaFoldDB" id="Q2G5R7"/>
<dbReference type="Pfam" id="PF00753">
    <property type="entry name" value="Lactamase_B"/>
    <property type="match status" value="1"/>
</dbReference>
<evidence type="ECO:0000256" key="2">
    <source>
        <dbReference type="ARBA" id="ARBA00022723"/>
    </source>
</evidence>
<sequence>MRRTYQCNCRGIAIAGPCLQIASMTQQAAEPPFRVAIIPVTPLEQNCTLVWCTKTMKGAFIDAGGDLEKLRKAVEKTGVTIEKLLVTHGHIDHCGMTGILAKELGVPIEGPHEADRFWISRLDEDGRRWGITGEVFEPTRWLSDGDKVTVGEVELDVIHCPGHTPGHVVFHYAPSRVAIVGDVLFQGSIGRTDFPMGNHQDLIDSITGKLWPLGNDVTFVPGHGPNSTFGRERQTNAYVSDYALS</sequence>
<dbReference type="SUPFAM" id="SSF56281">
    <property type="entry name" value="Metallo-hydrolase/oxidoreductase"/>
    <property type="match status" value="1"/>
</dbReference>
<dbReference type="SMART" id="SM00849">
    <property type="entry name" value="Lactamase_B"/>
    <property type="match status" value="1"/>
</dbReference>
<evidence type="ECO:0000256" key="5">
    <source>
        <dbReference type="SAM" id="SignalP"/>
    </source>
</evidence>
<dbReference type="eggNOG" id="COG0491">
    <property type="taxonomic scope" value="Bacteria"/>
</dbReference>
<evidence type="ECO:0000256" key="4">
    <source>
        <dbReference type="ARBA" id="ARBA00022833"/>
    </source>
</evidence>
<organism evidence="7 8">
    <name type="scientific">Novosphingobium aromaticivorans (strain ATCC 700278 / DSM 12444 / CCUG 56034 / CIP 105152 / NBRC 16084 / F199)</name>
    <dbReference type="NCBI Taxonomy" id="279238"/>
    <lineage>
        <taxon>Bacteria</taxon>
        <taxon>Pseudomonadati</taxon>
        <taxon>Pseudomonadota</taxon>
        <taxon>Alphaproteobacteria</taxon>
        <taxon>Sphingomonadales</taxon>
        <taxon>Sphingomonadaceae</taxon>
        <taxon>Novosphingobium</taxon>
    </lineage>
</organism>
<accession>Q2G5R7</accession>
<dbReference type="KEGG" id="nar:Saro_2370"/>
<dbReference type="InterPro" id="IPR051453">
    <property type="entry name" value="MBL_Glyoxalase_II"/>
</dbReference>
<evidence type="ECO:0000313" key="8">
    <source>
        <dbReference type="Proteomes" id="UP000009134"/>
    </source>
</evidence>
<dbReference type="Gene3D" id="3.60.15.10">
    <property type="entry name" value="Ribonuclease Z/Hydroxyacylglutathione hydrolase-like"/>
    <property type="match status" value="1"/>
</dbReference>
<evidence type="ECO:0000256" key="3">
    <source>
        <dbReference type="ARBA" id="ARBA00022801"/>
    </source>
</evidence>
<keyword evidence="8" id="KW-1185">Reference proteome</keyword>
<keyword evidence="2" id="KW-0479">Metal-binding</keyword>
<feature type="signal peptide" evidence="5">
    <location>
        <begin position="1"/>
        <end position="28"/>
    </location>
</feature>
<dbReference type="PANTHER" id="PTHR46233">
    <property type="entry name" value="HYDROXYACYLGLUTATHIONE HYDROLASE GLOC"/>
    <property type="match status" value="1"/>
</dbReference>
<evidence type="ECO:0000256" key="1">
    <source>
        <dbReference type="ARBA" id="ARBA00001947"/>
    </source>
</evidence>
<dbReference type="PANTHER" id="PTHR46233:SF3">
    <property type="entry name" value="HYDROXYACYLGLUTATHIONE HYDROLASE GLOC"/>
    <property type="match status" value="1"/>
</dbReference>
<evidence type="ECO:0000259" key="6">
    <source>
        <dbReference type="SMART" id="SM00849"/>
    </source>
</evidence>
<dbReference type="HOGENOM" id="CLU_030571_5_0_5"/>
<dbReference type="EMBL" id="CP000248">
    <property type="protein sequence ID" value="ABD26806.1"/>
    <property type="molecule type" value="Genomic_DNA"/>
</dbReference>
<dbReference type="Proteomes" id="UP000009134">
    <property type="component" value="Chromosome"/>
</dbReference>